<dbReference type="SUPFAM" id="SSF52540">
    <property type="entry name" value="P-loop containing nucleoside triphosphate hydrolases"/>
    <property type="match status" value="1"/>
</dbReference>
<keyword evidence="4" id="KW-0547">Nucleotide-binding</keyword>
<dbReference type="GO" id="GO:0043531">
    <property type="term" value="F:ADP binding"/>
    <property type="evidence" value="ECO:0007669"/>
    <property type="project" value="InterPro"/>
</dbReference>
<dbReference type="PANTHER" id="PTHR36766:SF61">
    <property type="entry name" value="NB-ARC DOMAIN DISEASE RESISTANCE PROTEIN"/>
    <property type="match status" value="1"/>
</dbReference>
<keyword evidence="2" id="KW-0433">Leucine-rich repeat</keyword>
<dbReference type="AlphaFoldDB" id="A0AA88RWX2"/>
<evidence type="ECO:0000256" key="5">
    <source>
        <dbReference type="ARBA" id="ARBA00022821"/>
    </source>
</evidence>
<dbReference type="InterPro" id="IPR058922">
    <property type="entry name" value="WHD_DRP"/>
</dbReference>
<dbReference type="FunFam" id="3.40.50.300:FF:001091">
    <property type="entry name" value="Probable disease resistance protein At1g61300"/>
    <property type="match status" value="1"/>
</dbReference>
<dbReference type="Gene3D" id="3.40.50.300">
    <property type="entry name" value="P-loop containing nucleotide triphosphate hydrolases"/>
    <property type="match status" value="1"/>
</dbReference>
<protein>
    <recommendedName>
        <fullName evidence="13">Disease resistance protein RGA3</fullName>
    </recommendedName>
</protein>
<dbReference type="Pfam" id="PF23559">
    <property type="entry name" value="WHD_DRP"/>
    <property type="match status" value="1"/>
</dbReference>
<feature type="domain" description="Disease resistance N-terminal" evidence="8">
    <location>
        <begin position="11"/>
        <end position="97"/>
    </location>
</feature>
<gene>
    <name evidence="11" type="ORF">RJ640_023642</name>
</gene>
<dbReference type="Gene3D" id="1.10.10.10">
    <property type="entry name" value="Winged helix-like DNA-binding domain superfamily/Winged helix DNA-binding domain"/>
    <property type="match status" value="1"/>
</dbReference>
<keyword evidence="3" id="KW-0677">Repeat</keyword>
<evidence type="ECO:0000259" key="8">
    <source>
        <dbReference type="Pfam" id="PF18052"/>
    </source>
</evidence>
<sequence length="834" mass="95623">MAEHFLFSFAQNLLSKLGYYALEQFGLAWGVTKELRKLEKSMSTIKGVLLDAEDQQTRNHTVREWLRRLKDIVHDMDDLVDEFATEALQRRVLTRGSTAREVHYFLMHSNPFKFRYSVGRKIKSIRERLDEVVADITKFDFAIKMCDRQIEVGEREETYSYVRSLDVIGRESDKEAVTRTLMSTSHVDNVCVVPIVGIGGLGKTTLAQLVYNDNRVASQFSKRLWVCVSESFHFERVMKKILKAAGASDCDHLGIEQLQSRLRQELSNEKYFLVLDDVWNEDRVEWIKVRDLLMVGAAGSRILTTTRSKTVASIMGTVPSYDLKGLSDSDCLSVLMKWAFNVGEYEKHQSLIDIGIEIVKKCRGVPLAARTLGGLLYSKNDESDWLSVRDNEIWSFVQKENGILPILRLSYDRMPTCVKQCFAYCSLFKKDQEIDKWKLIYLWMAQGFIESSQNEEQEDTGEGYFNELVKRSFLQQEENECFKMHDLIHDLAQSVAGDECFAIRSKVVSVPEGVRHVSFSQLAPFPEPLLEVKRLRTIFSHKIGTSNGFTLISTFRYLRVLDLNNFVEVQSSIGDLKHLRYLSIVENCSTLPESVGRLLNLQYLKLHCSYLRELPKDFGNLINLRYLSLSSRSMKCLPESGIGGLTSLRTLSISRSLKLTSLSEGIQHLTHLRKLEINECPKLALLPSGMRYLTALERLRIESCDALRFADDDLQGLRSLKFLTILNLPGLMKLPKGLCDSAGTLKHMEIWYCKNLTMLQESFSNFASVRKLEIVSCPSLLSLPEGMQHIRYFYVEFCCHLSTRCKREVGEDWSKISHVPELYVDKERIITAKS</sequence>
<dbReference type="Proteomes" id="UP001187471">
    <property type="component" value="Unassembled WGS sequence"/>
</dbReference>
<dbReference type="GO" id="GO:0051607">
    <property type="term" value="P:defense response to virus"/>
    <property type="evidence" value="ECO:0007669"/>
    <property type="project" value="UniProtKB-ARBA"/>
</dbReference>
<organism evidence="11 12">
    <name type="scientific">Escallonia rubra</name>
    <dbReference type="NCBI Taxonomy" id="112253"/>
    <lineage>
        <taxon>Eukaryota</taxon>
        <taxon>Viridiplantae</taxon>
        <taxon>Streptophyta</taxon>
        <taxon>Embryophyta</taxon>
        <taxon>Tracheophyta</taxon>
        <taxon>Spermatophyta</taxon>
        <taxon>Magnoliopsida</taxon>
        <taxon>eudicotyledons</taxon>
        <taxon>Gunneridae</taxon>
        <taxon>Pentapetalae</taxon>
        <taxon>asterids</taxon>
        <taxon>campanulids</taxon>
        <taxon>Escalloniales</taxon>
        <taxon>Escalloniaceae</taxon>
        <taxon>Escallonia</taxon>
    </lineage>
</organism>
<evidence type="ECO:0000259" key="7">
    <source>
        <dbReference type="Pfam" id="PF00931"/>
    </source>
</evidence>
<evidence type="ECO:0000313" key="11">
    <source>
        <dbReference type="EMBL" id="KAK2987341.1"/>
    </source>
</evidence>
<evidence type="ECO:0000259" key="10">
    <source>
        <dbReference type="Pfam" id="PF23598"/>
    </source>
</evidence>
<reference evidence="11" key="1">
    <citation type="submission" date="2022-12" db="EMBL/GenBank/DDBJ databases">
        <title>Draft genome assemblies for two species of Escallonia (Escalloniales).</title>
        <authorList>
            <person name="Chanderbali A."/>
            <person name="Dervinis C."/>
            <person name="Anghel I."/>
            <person name="Soltis D."/>
            <person name="Soltis P."/>
            <person name="Zapata F."/>
        </authorList>
    </citation>
    <scope>NUCLEOTIDE SEQUENCE</scope>
    <source>
        <strain evidence="11">UCBG92.1500</strain>
        <tissue evidence="11">Leaf</tissue>
    </source>
</reference>
<dbReference type="GO" id="GO:0005524">
    <property type="term" value="F:ATP binding"/>
    <property type="evidence" value="ECO:0007669"/>
    <property type="project" value="UniProtKB-KW"/>
</dbReference>
<dbReference type="Gene3D" id="1.10.8.430">
    <property type="entry name" value="Helical domain of apoptotic protease-activating factors"/>
    <property type="match status" value="1"/>
</dbReference>
<dbReference type="InterPro" id="IPR041118">
    <property type="entry name" value="Rx_N"/>
</dbReference>
<dbReference type="InterPro" id="IPR042197">
    <property type="entry name" value="Apaf_helical"/>
</dbReference>
<evidence type="ECO:0000313" key="12">
    <source>
        <dbReference type="Proteomes" id="UP001187471"/>
    </source>
</evidence>
<evidence type="ECO:0000259" key="9">
    <source>
        <dbReference type="Pfam" id="PF23559"/>
    </source>
</evidence>
<dbReference type="Gene3D" id="3.80.10.10">
    <property type="entry name" value="Ribonuclease Inhibitor"/>
    <property type="match status" value="2"/>
</dbReference>
<feature type="domain" description="Disease resistance R13L4/SHOC-2-like LRR" evidence="10">
    <location>
        <begin position="616"/>
        <end position="803"/>
    </location>
</feature>
<dbReference type="InterPro" id="IPR032675">
    <property type="entry name" value="LRR_dom_sf"/>
</dbReference>
<evidence type="ECO:0000256" key="6">
    <source>
        <dbReference type="ARBA" id="ARBA00022840"/>
    </source>
</evidence>
<dbReference type="Gene3D" id="1.20.5.4130">
    <property type="match status" value="1"/>
</dbReference>
<dbReference type="InterPro" id="IPR002182">
    <property type="entry name" value="NB-ARC"/>
</dbReference>
<evidence type="ECO:0000256" key="4">
    <source>
        <dbReference type="ARBA" id="ARBA00022741"/>
    </source>
</evidence>
<dbReference type="InterPro" id="IPR055414">
    <property type="entry name" value="LRR_R13L4/SHOC2-like"/>
</dbReference>
<dbReference type="Pfam" id="PF23598">
    <property type="entry name" value="LRR_14"/>
    <property type="match status" value="1"/>
</dbReference>
<comment type="similarity">
    <text evidence="1">Belongs to the disease resistance NB-LRR family.</text>
</comment>
<dbReference type="Pfam" id="PF00931">
    <property type="entry name" value="NB-ARC"/>
    <property type="match status" value="1"/>
</dbReference>
<dbReference type="EMBL" id="JAVXUO010000990">
    <property type="protein sequence ID" value="KAK2987341.1"/>
    <property type="molecule type" value="Genomic_DNA"/>
</dbReference>
<evidence type="ECO:0008006" key="13">
    <source>
        <dbReference type="Google" id="ProtNLM"/>
    </source>
</evidence>
<dbReference type="Pfam" id="PF18052">
    <property type="entry name" value="Rx_N"/>
    <property type="match status" value="1"/>
</dbReference>
<dbReference type="InterPro" id="IPR036388">
    <property type="entry name" value="WH-like_DNA-bd_sf"/>
</dbReference>
<accession>A0AA88RWX2</accession>
<comment type="caution">
    <text evidence="11">The sequence shown here is derived from an EMBL/GenBank/DDBJ whole genome shotgun (WGS) entry which is preliminary data.</text>
</comment>
<dbReference type="PRINTS" id="PR00364">
    <property type="entry name" value="DISEASERSIST"/>
</dbReference>
<evidence type="ECO:0000256" key="1">
    <source>
        <dbReference type="ARBA" id="ARBA00008894"/>
    </source>
</evidence>
<dbReference type="PANTHER" id="PTHR36766">
    <property type="entry name" value="PLANT BROAD-SPECTRUM MILDEW RESISTANCE PROTEIN RPW8"/>
    <property type="match status" value="1"/>
</dbReference>
<name>A0AA88RWX2_9ASTE</name>
<evidence type="ECO:0000256" key="2">
    <source>
        <dbReference type="ARBA" id="ARBA00022614"/>
    </source>
</evidence>
<dbReference type="FunFam" id="1.10.10.10:FF:000322">
    <property type="entry name" value="Probable disease resistance protein At1g63360"/>
    <property type="match status" value="1"/>
</dbReference>
<feature type="domain" description="Disease resistance protein winged helix" evidence="9">
    <location>
        <begin position="427"/>
        <end position="492"/>
    </location>
</feature>
<keyword evidence="5" id="KW-0611">Plant defense</keyword>
<evidence type="ECO:0000256" key="3">
    <source>
        <dbReference type="ARBA" id="ARBA00022737"/>
    </source>
</evidence>
<proteinExistence type="inferred from homology"/>
<keyword evidence="12" id="KW-1185">Reference proteome</keyword>
<feature type="domain" description="NB-ARC" evidence="7">
    <location>
        <begin position="171"/>
        <end position="340"/>
    </location>
</feature>
<dbReference type="SUPFAM" id="SSF52058">
    <property type="entry name" value="L domain-like"/>
    <property type="match status" value="1"/>
</dbReference>
<keyword evidence="6" id="KW-0067">ATP-binding</keyword>
<dbReference type="InterPro" id="IPR027417">
    <property type="entry name" value="P-loop_NTPase"/>
</dbReference>